<sequence>MDDVIKVENLKKKYLLGNVELEVLRGIDLTVKRGDSLSIMGPSGSGKSTLLHIMGCLDKPTSGRLYIDGTDVSTMTDNELAEVRSKKIGFVFQFFFLIPTISAVENVELPMIFNGLPPEDRRKRSAELLELVGLGERAEHKPSELSGGERQRVAIARALANDPRIVFTDEPTGNLDSKSGEEIIKLLMKLNKKGYTIVIVSHDINIARHAKKIVYIKDGLIEKTEVVK</sequence>
<dbReference type="InterPro" id="IPR017871">
    <property type="entry name" value="ABC_transporter-like_CS"/>
</dbReference>
<organism evidence="5 6">
    <name type="scientific">Fermentimicrarchaeum limneticum</name>
    <dbReference type="NCBI Taxonomy" id="2795018"/>
    <lineage>
        <taxon>Archaea</taxon>
        <taxon>Candidatus Micrarchaeota</taxon>
        <taxon>Candidatus Fermentimicrarchaeales</taxon>
        <taxon>Candidatus Fermentimicrarchaeaceae</taxon>
        <taxon>Candidatus Fermentimicrarchaeum</taxon>
    </lineage>
</organism>
<protein>
    <submittedName>
        <fullName evidence="5">ABC-type antimicrobial peptide transport system, ATPase component</fullName>
    </submittedName>
</protein>
<name>A0A7D5XCM8_FERL1</name>
<proteinExistence type="predicted"/>
<dbReference type="GO" id="GO:0005886">
    <property type="term" value="C:plasma membrane"/>
    <property type="evidence" value="ECO:0007669"/>
    <property type="project" value="TreeGrafter"/>
</dbReference>
<evidence type="ECO:0000256" key="3">
    <source>
        <dbReference type="ARBA" id="ARBA00022840"/>
    </source>
</evidence>
<dbReference type="Gene3D" id="3.40.50.300">
    <property type="entry name" value="P-loop containing nucleotide triphosphate hydrolases"/>
    <property type="match status" value="1"/>
</dbReference>
<keyword evidence="2" id="KW-0547">Nucleotide-binding</keyword>
<dbReference type="Proteomes" id="UP000510821">
    <property type="component" value="Chromosome"/>
</dbReference>
<dbReference type="SMART" id="SM00382">
    <property type="entry name" value="AAA"/>
    <property type="match status" value="1"/>
</dbReference>
<dbReference type="CDD" id="cd03255">
    <property type="entry name" value="ABC_MJ0796_LolCDE_FtsE"/>
    <property type="match status" value="1"/>
</dbReference>
<feature type="domain" description="ABC transporter" evidence="4">
    <location>
        <begin position="5"/>
        <end position="226"/>
    </location>
</feature>
<dbReference type="InterPro" id="IPR015854">
    <property type="entry name" value="ABC_transpr_LolD-like"/>
</dbReference>
<dbReference type="InterPro" id="IPR017911">
    <property type="entry name" value="MacB-like_ATP-bd"/>
</dbReference>
<dbReference type="SUPFAM" id="SSF52540">
    <property type="entry name" value="P-loop containing nucleoside triphosphate hydrolases"/>
    <property type="match status" value="1"/>
</dbReference>
<dbReference type="GO" id="GO:0005524">
    <property type="term" value="F:ATP binding"/>
    <property type="evidence" value="ECO:0007669"/>
    <property type="project" value="UniProtKB-KW"/>
</dbReference>
<dbReference type="InterPro" id="IPR003593">
    <property type="entry name" value="AAA+_ATPase"/>
</dbReference>
<dbReference type="PROSITE" id="PS00211">
    <property type="entry name" value="ABC_TRANSPORTER_1"/>
    <property type="match status" value="1"/>
</dbReference>
<evidence type="ECO:0000313" key="6">
    <source>
        <dbReference type="Proteomes" id="UP000510821"/>
    </source>
</evidence>
<dbReference type="PROSITE" id="PS50893">
    <property type="entry name" value="ABC_TRANSPORTER_2"/>
    <property type="match status" value="1"/>
</dbReference>
<dbReference type="PANTHER" id="PTHR24220">
    <property type="entry name" value="IMPORT ATP-BINDING PROTEIN"/>
    <property type="match status" value="1"/>
</dbReference>
<dbReference type="GO" id="GO:0016887">
    <property type="term" value="F:ATP hydrolysis activity"/>
    <property type="evidence" value="ECO:0007669"/>
    <property type="project" value="InterPro"/>
</dbReference>
<dbReference type="KEGG" id="flt:Sv326_0536"/>
<dbReference type="AlphaFoldDB" id="A0A7D5XCM8"/>
<gene>
    <name evidence="5" type="ORF">Sv326_0536</name>
</gene>
<keyword evidence="3" id="KW-0067">ATP-binding</keyword>
<dbReference type="FunFam" id="3.40.50.300:FF:000032">
    <property type="entry name" value="Export ABC transporter ATP-binding protein"/>
    <property type="match status" value="1"/>
</dbReference>
<dbReference type="GO" id="GO:0098796">
    <property type="term" value="C:membrane protein complex"/>
    <property type="evidence" value="ECO:0007669"/>
    <property type="project" value="UniProtKB-ARBA"/>
</dbReference>
<accession>A0A7D5XCM8</accession>
<dbReference type="InterPro" id="IPR003439">
    <property type="entry name" value="ABC_transporter-like_ATP-bd"/>
</dbReference>
<evidence type="ECO:0000256" key="1">
    <source>
        <dbReference type="ARBA" id="ARBA00022448"/>
    </source>
</evidence>
<evidence type="ECO:0000256" key="2">
    <source>
        <dbReference type="ARBA" id="ARBA00022741"/>
    </source>
</evidence>
<dbReference type="Pfam" id="PF00005">
    <property type="entry name" value="ABC_tran"/>
    <property type="match status" value="1"/>
</dbReference>
<keyword evidence="1" id="KW-0813">Transport</keyword>
<reference evidence="6" key="1">
    <citation type="submission" date="2020-07" db="EMBL/GenBank/DDBJ databases">
        <title>Metabolic diversity and evolutionary history of the archaeal phylum ###Micrarchaeota### uncovered from a freshwater lake metagenome.</title>
        <authorList>
            <person name="Kadnikov V.V."/>
            <person name="Savvichev A.S."/>
            <person name="Mardanov A.V."/>
            <person name="Beletsky A.V."/>
            <person name="Chupakov A.V."/>
            <person name="Kokryatskaya N.M."/>
            <person name="Pimenov N.V."/>
            <person name="Ravin N.V."/>
        </authorList>
    </citation>
    <scope>NUCLEOTIDE SEQUENCE [LARGE SCALE GENOMIC DNA]</scope>
</reference>
<evidence type="ECO:0000259" key="4">
    <source>
        <dbReference type="PROSITE" id="PS50893"/>
    </source>
</evidence>
<dbReference type="GO" id="GO:0022857">
    <property type="term" value="F:transmembrane transporter activity"/>
    <property type="evidence" value="ECO:0007669"/>
    <property type="project" value="UniProtKB-ARBA"/>
</dbReference>
<dbReference type="PANTHER" id="PTHR24220:SF86">
    <property type="entry name" value="ABC TRANSPORTER ABCH.1"/>
    <property type="match status" value="1"/>
</dbReference>
<dbReference type="EMBL" id="CP058998">
    <property type="protein sequence ID" value="QLJ52711.1"/>
    <property type="molecule type" value="Genomic_DNA"/>
</dbReference>
<evidence type="ECO:0000313" key="5">
    <source>
        <dbReference type="EMBL" id="QLJ52711.1"/>
    </source>
</evidence>
<dbReference type="InterPro" id="IPR027417">
    <property type="entry name" value="P-loop_NTPase"/>
</dbReference>